<dbReference type="AlphaFoldDB" id="A0A5C3EBB7"/>
<keyword evidence="4" id="KW-1185">Reference proteome</keyword>
<feature type="region of interest" description="Disordered" evidence="1">
    <location>
        <begin position="321"/>
        <end position="353"/>
    </location>
</feature>
<feature type="compositionally biased region" description="Acidic residues" evidence="1">
    <location>
        <begin position="800"/>
        <end position="811"/>
    </location>
</feature>
<dbReference type="Pfam" id="PF13915">
    <property type="entry name" value="DUF4210"/>
    <property type="match status" value="1"/>
</dbReference>
<dbReference type="InterPro" id="IPR033473">
    <property type="entry name" value="Atos-like_C"/>
</dbReference>
<organism evidence="3 4">
    <name type="scientific">Ustilago trichophora</name>
    <dbReference type="NCBI Taxonomy" id="86804"/>
    <lineage>
        <taxon>Eukaryota</taxon>
        <taxon>Fungi</taxon>
        <taxon>Dikarya</taxon>
        <taxon>Basidiomycota</taxon>
        <taxon>Ustilaginomycotina</taxon>
        <taxon>Ustilaginomycetes</taxon>
        <taxon>Ustilaginales</taxon>
        <taxon>Ustilaginaceae</taxon>
        <taxon>Ustilago</taxon>
    </lineage>
</organism>
<feature type="region of interest" description="Disordered" evidence="1">
    <location>
        <begin position="1"/>
        <end position="137"/>
    </location>
</feature>
<feature type="region of interest" description="Disordered" evidence="1">
    <location>
        <begin position="658"/>
        <end position="720"/>
    </location>
</feature>
<dbReference type="InterPro" id="IPR025261">
    <property type="entry name" value="Atos-like_cons_dom"/>
</dbReference>
<feature type="compositionally biased region" description="Polar residues" evidence="1">
    <location>
        <begin position="400"/>
        <end position="412"/>
    </location>
</feature>
<evidence type="ECO:0000256" key="1">
    <source>
        <dbReference type="SAM" id="MobiDB-lite"/>
    </source>
</evidence>
<feature type="compositionally biased region" description="Low complexity" evidence="1">
    <location>
        <begin position="80"/>
        <end position="100"/>
    </location>
</feature>
<proteinExistence type="predicted"/>
<feature type="region of interest" description="Disordered" evidence="1">
    <location>
        <begin position="486"/>
        <end position="508"/>
    </location>
</feature>
<feature type="compositionally biased region" description="Low complexity" evidence="1">
    <location>
        <begin position="1"/>
        <end position="19"/>
    </location>
</feature>
<dbReference type="EMBL" id="OOIN01000016">
    <property type="protein sequence ID" value="SPO26907.1"/>
    <property type="molecule type" value="Genomic_DNA"/>
</dbReference>
<feature type="compositionally biased region" description="Polar residues" evidence="1">
    <location>
        <begin position="738"/>
        <end position="751"/>
    </location>
</feature>
<dbReference type="SMART" id="SM01177">
    <property type="entry name" value="DUF4210"/>
    <property type="match status" value="1"/>
</dbReference>
<protein>
    <recommendedName>
        <fullName evidence="2">Atos-like conserved domain-containing protein</fullName>
    </recommendedName>
</protein>
<feature type="compositionally biased region" description="Basic and acidic residues" evidence="1">
    <location>
        <begin position="378"/>
        <end position="399"/>
    </location>
</feature>
<dbReference type="Pfam" id="PF13889">
    <property type="entry name" value="Chromosome_seg"/>
    <property type="match status" value="1"/>
</dbReference>
<feature type="compositionally biased region" description="Polar residues" evidence="1">
    <location>
        <begin position="662"/>
        <end position="681"/>
    </location>
</feature>
<feature type="domain" description="Atos-like conserved" evidence="2">
    <location>
        <begin position="160"/>
        <end position="239"/>
    </location>
</feature>
<feature type="region of interest" description="Disordered" evidence="1">
    <location>
        <begin position="377"/>
        <end position="417"/>
    </location>
</feature>
<dbReference type="Proteomes" id="UP000324022">
    <property type="component" value="Unassembled WGS sequence"/>
</dbReference>
<feature type="region of interest" description="Disordered" evidence="1">
    <location>
        <begin position="531"/>
        <end position="596"/>
    </location>
</feature>
<evidence type="ECO:0000313" key="4">
    <source>
        <dbReference type="Proteomes" id="UP000324022"/>
    </source>
</evidence>
<evidence type="ECO:0000259" key="2">
    <source>
        <dbReference type="SMART" id="SM01177"/>
    </source>
</evidence>
<dbReference type="PANTHER" id="PTHR13199">
    <property type="entry name" value="GH03947P"/>
    <property type="match status" value="1"/>
</dbReference>
<evidence type="ECO:0000313" key="3">
    <source>
        <dbReference type="EMBL" id="SPO26907.1"/>
    </source>
</evidence>
<dbReference type="PANTHER" id="PTHR13199:SF11">
    <property type="entry name" value="PROTEIN ATOSSA"/>
    <property type="match status" value="1"/>
</dbReference>
<dbReference type="OrthoDB" id="8625101at2759"/>
<dbReference type="InterPro" id="IPR051506">
    <property type="entry name" value="ATOS_Transcription_Regulators"/>
</dbReference>
<name>A0A5C3EBB7_9BASI</name>
<gene>
    <name evidence="3" type="ORF">UTRI_10370_B</name>
</gene>
<feature type="compositionally biased region" description="Polar residues" evidence="1">
    <location>
        <begin position="569"/>
        <end position="596"/>
    </location>
</feature>
<sequence length="832" mass="88623">MSFYSAFPSSPLSRSALASERTADKDSTSKASPKPPKAYGQIASFTSPDSPRPSLFGTSIDADADRFESIIPSPLGPATSGFSAAPSSRPSSRHVSGPVRLMRSPFGPSRSPTSNTPFDEGYAVSPPMPSSSFSRSINTRRRSSGYSFSASSPTPNFGSLVGSFQESLLRGRMSMPASKPLIFDAEIGVLGMGRCKPSLRCPPHLHVKFPAHFYDFHAIDAPAAASNVGSTAALGSPYVGTIDLEAHYHNMLLTRRLSALSTDSALSTATTEPVEVPAFPGYAVPPKGQIQLIVKYPDLNAVKLFLVPYDLTNMQPGTKTFVRQKTMVRPSHSTNPSAAPGEEGSASNRSTPCNVRAPAKEALRFAIHLQFCCPPSRPQHDDHQAGFDGSEPRRLRSRSEAGQTQTKKSSGKASRPPRIYLHKSIRLVFGARALDSGEKLVDQVETPGQGAQRFSAYNGPEEDWLQLHYEARSAHRSTDEFRAASLANSASLSSPPQTGASAMRPNRSGLGIVIQGPTMQAARSAVGIESDDHAAPLNSDPNGERWQGSASSMQQSANVRDQYSGRIHSPTSLWSASSQESNFGQPSHGWSRTGTDGQFNRQLALSLTSYQGSSSVAFTMPANARMDSLQPGGAIDASSAPQPFALASSSALTRAVVGSDTEPASAQSTRWTPRSGKTSVSKVDADLTSTPAAQAAPRSSSPLPPPMRPSRIRSASTAGLSEARVQSVSALGRVEESAATSLQTESVSVDSPFSLRRPAKKANNDRPSLLRKLSEQFARSHTPSPTASPKLRPAWRQAEDELAEMMIDDADGASVEPAPEALPQRVTRPSIR</sequence>
<reference evidence="3 4" key="1">
    <citation type="submission" date="2018-03" db="EMBL/GenBank/DDBJ databases">
        <authorList>
            <person name="Guldener U."/>
        </authorList>
    </citation>
    <scope>NUCLEOTIDE SEQUENCE [LARGE SCALE GENOMIC DNA]</scope>
    <source>
        <strain evidence="3 4">NBRC100155</strain>
    </source>
</reference>
<feature type="compositionally biased region" description="Polar residues" evidence="1">
    <location>
        <begin position="777"/>
        <end position="787"/>
    </location>
</feature>
<feature type="compositionally biased region" description="Low complexity" evidence="1">
    <location>
        <begin position="689"/>
        <end position="701"/>
    </location>
</feature>
<feature type="compositionally biased region" description="Polar residues" evidence="1">
    <location>
        <begin position="548"/>
        <end position="561"/>
    </location>
</feature>
<feature type="region of interest" description="Disordered" evidence="1">
    <location>
        <begin position="737"/>
        <end position="832"/>
    </location>
</feature>
<accession>A0A5C3EBB7</accession>